<evidence type="ECO:0000313" key="8">
    <source>
        <dbReference type="Proteomes" id="UP000176751"/>
    </source>
</evidence>
<evidence type="ECO:0000256" key="4">
    <source>
        <dbReference type="ARBA" id="ARBA00023136"/>
    </source>
</evidence>
<evidence type="ECO:0000256" key="5">
    <source>
        <dbReference type="SAM" id="Phobius"/>
    </source>
</evidence>
<dbReference type="Proteomes" id="UP000176751">
    <property type="component" value="Unassembled WGS sequence"/>
</dbReference>
<feature type="transmembrane region" description="Helical" evidence="5">
    <location>
        <begin position="12"/>
        <end position="30"/>
    </location>
</feature>
<evidence type="ECO:0000259" key="6">
    <source>
        <dbReference type="Pfam" id="PF01794"/>
    </source>
</evidence>
<comment type="subcellular location">
    <subcellularLocation>
        <location evidence="1">Membrane</location>
        <topology evidence="1">Multi-pass membrane protein</topology>
    </subcellularLocation>
</comment>
<keyword evidence="4 5" id="KW-0472">Membrane</keyword>
<comment type="caution">
    <text evidence="7">The sequence shown here is derived from an EMBL/GenBank/DDBJ whole genome shotgun (WGS) entry which is preliminary data.</text>
</comment>
<dbReference type="InterPro" id="IPR013130">
    <property type="entry name" value="Fe3_Rdtase_TM_dom"/>
</dbReference>
<gene>
    <name evidence="7" type="ORF">A2196_02870</name>
</gene>
<evidence type="ECO:0000313" key="7">
    <source>
        <dbReference type="EMBL" id="OGE01803.1"/>
    </source>
</evidence>
<feature type="transmembrane region" description="Helical" evidence="5">
    <location>
        <begin position="91"/>
        <end position="112"/>
    </location>
</feature>
<proteinExistence type="predicted"/>
<evidence type="ECO:0000256" key="3">
    <source>
        <dbReference type="ARBA" id="ARBA00022989"/>
    </source>
</evidence>
<evidence type="ECO:0000256" key="2">
    <source>
        <dbReference type="ARBA" id="ARBA00022692"/>
    </source>
</evidence>
<dbReference type="STRING" id="1797737.A2196_02870"/>
<feature type="transmembrane region" description="Helical" evidence="5">
    <location>
        <begin position="159"/>
        <end position="177"/>
    </location>
</feature>
<dbReference type="EMBL" id="MFCA01000025">
    <property type="protein sequence ID" value="OGE01803.1"/>
    <property type="molecule type" value="Genomic_DNA"/>
</dbReference>
<keyword evidence="2 5" id="KW-0812">Transmembrane</keyword>
<feature type="transmembrane region" description="Helical" evidence="5">
    <location>
        <begin position="189"/>
        <end position="206"/>
    </location>
</feature>
<dbReference type="GO" id="GO:0016020">
    <property type="term" value="C:membrane"/>
    <property type="evidence" value="ECO:0007669"/>
    <property type="project" value="UniProtKB-SubCell"/>
</dbReference>
<accession>A0A1F5HCB9</accession>
<reference evidence="7 8" key="1">
    <citation type="journal article" date="2016" name="Nat. Commun.">
        <title>Thousands of microbial genomes shed light on interconnected biogeochemical processes in an aquifer system.</title>
        <authorList>
            <person name="Anantharaman K."/>
            <person name="Brown C.T."/>
            <person name="Hug L.A."/>
            <person name="Sharon I."/>
            <person name="Castelle C.J."/>
            <person name="Probst A.J."/>
            <person name="Thomas B.C."/>
            <person name="Singh A."/>
            <person name="Wilkins M.J."/>
            <person name="Karaoz U."/>
            <person name="Brodie E.L."/>
            <person name="Williams K.H."/>
            <person name="Hubbard S.S."/>
            <person name="Banfield J.F."/>
        </authorList>
    </citation>
    <scope>NUCLEOTIDE SEQUENCE [LARGE SCALE GENOMIC DNA]</scope>
</reference>
<organism evidence="7 8">
    <name type="scientific">Candidatus Curtissbacteria bacterium RIFOXYA1_FULL_41_14</name>
    <dbReference type="NCBI Taxonomy" id="1797737"/>
    <lineage>
        <taxon>Bacteria</taxon>
        <taxon>Candidatus Curtissiibacteriota</taxon>
    </lineage>
</organism>
<keyword evidence="3 5" id="KW-1133">Transmembrane helix</keyword>
<feature type="transmembrane region" description="Helical" evidence="5">
    <location>
        <begin position="50"/>
        <end position="70"/>
    </location>
</feature>
<name>A0A1F5HCB9_9BACT</name>
<dbReference type="Pfam" id="PF01794">
    <property type="entry name" value="Ferric_reduct"/>
    <property type="match status" value="1"/>
</dbReference>
<feature type="transmembrane region" description="Helical" evidence="5">
    <location>
        <begin position="124"/>
        <end position="147"/>
    </location>
</feature>
<dbReference type="AlphaFoldDB" id="A0A1F5HCB9"/>
<evidence type="ECO:0000256" key="1">
    <source>
        <dbReference type="ARBA" id="ARBA00004141"/>
    </source>
</evidence>
<sequence>MRENQIIKLLRYVLVLGFLFILILPGYVYFQHRGWFSFLAGADFKTAARLLFPLFGLYAFTLLWSQLILGPNAILFRKVQPKITIFHHRQGIFIFLLAVFHPTLILIAFGFSQYLGYKFLPQPLALYAFLGTLALGLLTLTVITAILSRLSFLSYKWRIFHFLNYVVFALAWIHSWNLGSDIKSTNLKYLWIFFGGTALISAFLRFRRTGIKIVFSSLRGQK</sequence>
<protein>
    <recommendedName>
        <fullName evidence="6">Ferric oxidoreductase domain-containing protein</fullName>
    </recommendedName>
</protein>
<feature type="domain" description="Ferric oxidoreductase" evidence="6">
    <location>
        <begin position="55"/>
        <end position="171"/>
    </location>
</feature>